<dbReference type="EMBL" id="RQTK01000097">
    <property type="protein sequence ID" value="RUS87895.1"/>
    <property type="molecule type" value="Genomic_DNA"/>
</dbReference>
<protein>
    <recommendedName>
        <fullName evidence="4">Alpha/beta hydrolase fold-5 domain-containing protein</fullName>
    </recommendedName>
</protein>
<dbReference type="InterPro" id="IPR029058">
    <property type="entry name" value="AB_hydrolase_fold"/>
</dbReference>
<evidence type="ECO:0000256" key="1">
    <source>
        <dbReference type="SAM" id="SignalP"/>
    </source>
</evidence>
<evidence type="ECO:0000313" key="3">
    <source>
        <dbReference type="Proteomes" id="UP000271974"/>
    </source>
</evidence>
<evidence type="ECO:0000313" key="2">
    <source>
        <dbReference type="EMBL" id="RUS87895.1"/>
    </source>
</evidence>
<proteinExistence type="predicted"/>
<organism evidence="2 3">
    <name type="scientific">Elysia chlorotica</name>
    <name type="common">Eastern emerald elysia</name>
    <name type="synonym">Sea slug</name>
    <dbReference type="NCBI Taxonomy" id="188477"/>
    <lineage>
        <taxon>Eukaryota</taxon>
        <taxon>Metazoa</taxon>
        <taxon>Spiralia</taxon>
        <taxon>Lophotrochozoa</taxon>
        <taxon>Mollusca</taxon>
        <taxon>Gastropoda</taxon>
        <taxon>Heterobranchia</taxon>
        <taxon>Euthyneura</taxon>
        <taxon>Panpulmonata</taxon>
        <taxon>Sacoglossa</taxon>
        <taxon>Placobranchoidea</taxon>
        <taxon>Plakobranchidae</taxon>
        <taxon>Elysia</taxon>
    </lineage>
</organism>
<feature type="signal peptide" evidence="1">
    <location>
        <begin position="1"/>
        <end position="20"/>
    </location>
</feature>
<gene>
    <name evidence="2" type="ORF">EGW08_004311</name>
</gene>
<keyword evidence="1" id="KW-0732">Signal</keyword>
<reference evidence="2 3" key="1">
    <citation type="submission" date="2019-01" db="EMBL/GenBank/DDBJ databases">
        <title>A draft genome assembly of the solar-powered sea slug Elysia chlorotica.</title>
        <authorList>
            <person name="Cai H."/>
            <person name="Li Q."/>
            <person name="Fang X."/>
            <person name="Li J."/>
            <person name="Curtis N.E."/>
            <person name="Altenburger A."/>
            <person name="Shibata T."/>
            <person name="Feng M."/>
            <person name="Maeda T."/>
            <person name="Schwartz J.A."/>
            <person name="Shigenobu S."/>
            <person name="Lundholm N."/>
            <person name="Nishiyama T."/>
            <person name="Yang H."/>
            <person name="Hasebe M."/>
            <person name="Li S."/>
            <person name="Pierce S.K."/>
            <person name="Wang J."/>
        </authorList>
    </citation>
    <scope>NUCLEOTIDE SEQUENCE [LARGE SCALE GENOMIC DNA]</scope>
    <source>
        <strain evidence="2">EC2010</strain>
        <tissue evidence="2">Whole organism of an adult</tissue>
    </source>
</reference>
<dbReference type="AlphaFoldDB" id="A0A433U277"/>
<evidence type="ECO:0008006" key="4">
    <source>
        <dbReference type="Google" id="ProtNLM"/>
    </source>
</evidence>
<accession>A0A433U277</accession>
<feature type="chain" id="PRO_5019175164" description="Alpha/beta hydrolase fold-5 domain-containing protein" evidence="1">
    <location>
        <begin position="21"/>
        <end position="479"/>
    </location>
</feature>
<dbReference type="SUPFAM" id="SSF53474">
    <property type="entry name" value="alpha/beta-Hydrolases"/>
    <property type="match status" value="1"/>
</dbReference>
<dbReference type="Proteomes" id="UP000271974">
    <property type="component" value="Unassembled WGS sequence"/>
</dbReference>
<name>A0A433U277_ELYCH</name>
<comment type="caution">
    <text evidence="2">The sequence shown here is derived from an EMBL/GenBank/DDBJ whole genome shotgun (WGS) entry which is preliminary data.</text>
</comment>
<keyword evidence="3" id="KW-1185">Reference proteome</keyword>
<dbReference type="OrthoDB" id="188124at2759"/>
<sequence length="479" mass="53932">MAAVPVFLAILVTLLTGCDAWKVDIIKPIRAQGNEVGLVFIPGEEMEYYQYKEIAEYIQNDSELRVWVALPRMWTPETFTTQELSMAVDDAVEELEDAGMMSDNFVAVAHGRAGGLLLPYYAKTSLKLKALIMMGACLPRNMKLRDFPMPVLTLAAELDGITRITRVAEEYHKLKEDLKLDFLALYRTPVILLEKANHRQFASGGTQYFISKDEDLKADLLETEVHSKAAQHVDSFLTANFGSSGDGEDTAQAELEDAFFNSNKKFQPFLDIKELDRKGNTSQWTILAQEHFAEEYADKIQIENEVIDSKVSFFNSQPSIDTIGGRVIVKTTTLLDYELSSNESPQEMNMKLKSKDAIWDAIAKIKNQTHTNSPAVSLKGEPQTCKSLNEYALEVALKHSSQEARDRYQSSGRQIIFEDDNIVQFGFLWSATALKTWEESDGLHVRAIARVTAASGLHFCKVITPYRAMEWINIDSLRT</sequence>